<evidence type="ECO:0000313" key="2">
    <source>
        <dbReference type="EMBL" id="GJT21413.1"/>
    </source>
</evidence>
<reference evidence="2" key="2">
    <citation type="submission" date="2022-01" db="EMBL/GenBank/DDBJ databases">
        <authorList>
            <person name="Yamashiro T."/>
            <person name="Shiraishi A."/>
            <person name="Satake H."/>
            <person name="Nakayama K."/>
        </authorList>
    </citation>
    <scope>NUCLEOTIDE SEQUENCE</scope>
</reference>
<keyword evidence="3" id="KW-1185">Reference proteome</keyword>
<accession>A0ABQ5C480</accession>
<dbReference type="EMBL" id="BQNB010013886">
    <property type="protein sequence ID" value="GJT21413.1"/>
    <property type="molecule type" value="Genomic_DNA"/>
</dbReference>
<dbReference type="Proteomes" id="UP001151760">
    <property type="component" value="Unassembled WGS sequence"/>
</dbReference>
<gene>
    <name evidence="2" type="ORF">Tco_0891350</name>
</gene>
<reference evidence="2" key="1">
    <citation type="journal article" date="2022" name="Int. J. Mol. Sci.">
        <title>Draft Genome of Tanacetum Coccineum: Genomic Comparison of Closely Related Tanacetum-Family Plants.</title>
        <authorList>
            <person name="Yamashiro T."/>
            <person name="Shiraishi A."/>
            <person name="Nakayama K."/>
            <person name="Satake H."/>
        </authorList>
    </citation>
    <scope>NUCLEOTIDE SEQUENCE</scope>
</reference>
<organism evidence="2 3">
    <name type="scientific">Tanacetum coccineum</name>
    <dbReference type="NCBI Taxonomy" id="301880"/>
    <lineage>
        <taxon>Eukaryota</taxon>
        <taxon>Viridiplantae</taxon>
        <taxon>Streptophyta</taxon>
        <taxon>Embryophyta</taxon>
        <taxon>Tracheophyta</taxon>
        <taxon>Spermatophyta</taxon>
        <taxon>Magnoliopsida</taxon>
        <taxon>eudicotyledons</taxon>
        <taxon>Gunneridae</taxon>
        <taxon>Pentapetalae</taxon>
        <taxon>asterids</taxon>
        <taxon>campanulids</taxon>
        <taxon>Asterales</taxon>
        <taxon>Asteraceae</taxon>
        <taxon>Asteroideae</taxon>
        <taxon>Anthemideae</taxon>
        <taxon>Anthemidinae</taxon>
        <taxon>Tanacetum</taxon>
    </lineage>
</organism>
<comment type="caution">
    <text evidence="2">The sequence shown here is derived from an EMBL/GenBank/DDBJ whole genome shotgun (WGS) entry which is preliminary data.</text>
</comment>
<feature type="region of interest" description="Disordered" evidence="1">
    <location>
        <begin position="102"/>
        <end position="140"/>
    </location>
</feature>
<name>A0ABQ5C480_9ASTR</name>
<proteinExistence type="predicted"/>
<evidence type="ECO:0000313" key="3">
    <source>
        <dbReference type="Proteomes" id="UP001151760"/>
    </source>
</evidence>
<protein>
    <submittedName>
        <fullName evidence="2">Uncharacterized protein</fullName>
    </submittedName>
</protein>
<feature type="compositionally biased region" description="Low complexity" evidence="1">
    <location>
        <begin position="63"/>
        <end position="76"/>
    </location>
</feature>
<evidence type="ECO:0000256" key="1">
    <source>
        <dbReference type="SAM" id="MobiDB-lite"/>
    </source>
</evidence>
<sequence>MNENKTFNRNPANHSLYHALMEALIEDENVMDKGVADTVKNHKRQHDDNEDDDEDPSTRPNQGKAPSKSSKSGKSATTQEPFEEPIAEVVMDDLETNANEDVVNDVDHPQDYVAPKTNQPSRETWFKQPPRPPTPDPEWHKHQVVTDQPEQPWFNHMVFAAKDPLTFDELMATPIDFSKYAINRLHIDNLTQEILVRPVYNLLKGTCTSSIELEYNMEECFKELTDRLDWNNP</sequence>
<feature type="region of interest" description="Disordered" evidence="1">
    <location>
        <begin position="35"/>
        <end position="84"/>
    </location>
</feature>